<name>A0A6A5WHY5_9PLEO</name>
<dbReference type="AlphaFoldDB" id="A0A6A5WHY5"/>
<proteinExistence type="predicted"/>
<reference evidence="1" key="1">
    <citation type="journal article" date="2020" name="Stud. Mycol.">
        <title>101 Dothideomycetes genomes: a test case for predicting lifestyles and emergence of pathogens.</title>
        <authorList>
            <person name="Haridas S."/>
            <person name="Albert R."/>
            <person name="Binder M."/>
            <person name="Bloem J."/>
            <person name="Labutti K."/>
            <person name="Salamov A."/>
            <person name="Andreopoulos B."/>
            <person name="Baker S."/>
            <person name="Barry K."/>
            <person name="Bills G."/>
            <person name="Bluhm B."/>
            <person name="Cannon C."/>
            <person name="Castanera R."/>
            <person name="Culley D."/>
            <person name="Daum C."/>
            <person name="Ezra D."/>
            <person name="Gonzalez J."/>
            <person name="Henrissat B."/>
            <person name="Kuo A."/>
            <person name="Liang C."/>
            <person name="Lipzen A."/>
            <person name="Lutzoni F."/>
            <person name="Magnuson J."/>
            <person name="Mondo S."/>
            <person name="Nolan M."/>
            <person name="Ohm R."/>
            <person name="Pangilinan J."/>
            <person name="Park H.-J."/>
            <person name="Ramirez L."/>
            <person name="Alfaro M."/>
            <person name="Sun H."/>
            <person name="Tritt A."/>
            <person name="Yoshinaga Y."/>
            <person name="Zwiers L.-H."/>
            <person name="Turgeon B."/>
            <person name="Goodwin S."/>
            <person name="Spatafora J."/>
            <person name="Crous P."/>
            <person name="Grigoriev I."/>
        </authorList>
    </citation>
    <scope>NUCLEOTIDE SEQUENCE</scope>
    <source>
        <strain evidence="1">CBS 123094</strain>
    </source>
</reference>
<dbReference type="EMBL" id="ML977615">
    <property type="protein sequence ID" value="KAF1997276.1"/>
    <property type="molecule type" value="Genomic_DNA"/>
</dbReference>
<evidence type="ECO:0000313" key="1">
    <source>
        <dbReference type="EMBL" id="KAF1997276.1"/>
    </source>
</evidence>
<protein>
    <submittedName>
        <fullName evidence="1">Uncharacterized protein</fullName>
    </submittedName>
</protein>
<evidence type="ECO:0000313" key="2">
    <source>
        <dbReference type="Proteomes" id="UP000799779"/>
    </source>
</evidence>
<keyword evidence="2" id="KW-1185">Reference proteome</keyword>
<gene>
    <name evidence="1" type="ORF">P154DRAFT_294097</name>
</gene>
<sequence length="179" mass="19336">MRMRMAMELRSAMAAGVLQRGNPAMRTGPRACRRPILTRPQHSAGAFSTRAVGGGQGGGTWELAGSSPSWSPWDLLLARRVWRIDPSQPTESGRPPGPIAARIALAHRCTQSITSTARVCTPGTPGTPAGFSFSCIALLRRIPVWRAVAAALTGQWQRCLPTRHIKTPKRLLAPIRVLT</sequence>
<dbReference type="Proteomes" id="UP000799779">
    <property type="component" value="Unassembled WGS sequence"/>
</dbReference>
<organism evidence="1 2">
    <name type="scientific">Amniculicola lignicola CBS 123094</name>
    <dbReference type="NCBI Taxonomy" id="1392246"/>
    <lineage>
        <taxon>Eukaryota</taxon>
        <taxon>Fungi</taxon>
        <taxon>Dikarya</taxon>
        <taxon>Ascomycota</taxon>
        <taxon>Pezizomycotina</taxon>
        <taxon>Dothideomycetes</taxon>
        <taxon>Pleosporomycetidae</taxon>
        <taxon>Pleosporales</taxon>
        <taxon>Amniculicolaceae</taxon>
        <taxon>Amniculicola</taxon>
    </lineage>
</organism>
<accession>A0A6A5WHY5</accession>